<accession>A0A8T0VJ31</accession>
<dbReference type="EMBL" id="CM029040">
    <property type="protein sequence ID" value="KAG2633636.1"/>
    <property type="molecule type" value="Genomic_DNA"/>
</dbReference>
<reference evidence="2" key="1">
    <citation type="submission" date="2020-05" db="EMBL/GenBank/DDBJ databases">
        <title>WGS assembly of Panicum virgatum.</title>
        <authorList>
            <person name="Lovell J.T."/>
            <person name="Jenkins J."/>
            <person name="Shu S."/>
            <person name="Juenger T.E."/>
            <person name="Schmutz J."/>
        </authorList>
    </citation>
    <scope>NUCLEOTIDE SEQUENCE</scope>
    <source>
        <strain evidence="2">AP13</strain>
    </source>
</reference>
<gene>
    <name evidence="2" type="ORF">PVAP13_2NG239403</name>
</gene>
<dbReference type="Proteomes" id="UP000823388">
    <property type="component" value="Chromosome 2N"/>
</dbReference>
<sequence length="120" mass="12721">MAMVRAIPDHGHNTNTAMVMSNKGTHKLPTLILISNPPFAPHPSLPQPPPSLHRLPNSSPRVSSARSAGGQGAARCAQWTASCAWRREDQRWTGKSGQERAADRGRLGAVAGAVRQPGCG</sequence>
<proteinExistence type="predicted"/>
<evidence type="ECO:0000313" key="2">
    <source>
        <dbReference type="EMBL" id="KAG2633636.1"/>
    </source>
</evidence>
<feature type="compositionally biased region" description="Low complexity" evidence="1">
    <location>
        <begin position="52"/>
        <end position="73"/>
    </location>
</feature>
<organism evidence="2 3">
    <name type="scientific">Panicum virgatum</name>
    <name type="common">Blackwell switchgrass</name>
    <dbReference type="NCBI Taxonomy" id="38727"/>
    <lineage>
        <taxon>Eukaryota</taxon>
        <taxon>Viridiplantae</taxon>
        <taxon>Streptophyta</taxon>
        <taxon>Embryophyta</taxon>
        <taxon>Tracheophyta</taxon>
        <taxon>Spermatophyta</taxon>
        <taxon>Magnoliopsida</taxon>
        <taxon>Liliopsida</taxon>
        <taxon>Poales</taxon>
        <taxon>Poaceae</taxon>
        <taxon>PACMAD clade</taxon>
        <taxon>Panicoideae</taxon>
        <taxon>Panicodae</taxon>
        <taxon>Paniceae</taxon>
        <taxon>Panicinae</taxon>
        <taxon>Panicum</taxon>
        <taxon>Panicum sect. Hiantes</taxon>
    </lineage>
</organism>
<feature type="region of interest" description="Disordered" evidence="1">
    <location>
        <begin position="33"/>
        <end position="73"/>
    </location>
</feature>
<evidence type="ECO:0000313" key="3">
    <source>
        <dbReference type="Proteomes" id="UP000823388"/>
    </source>
</evidence>
<dbReference type="AlphaFoldDB" id="A0A8T0VJ31"/>
<feature type="compositionally biased region" description="Pro residues" evidence="1">
    <location>
        <begin position="38"/>
        <end position="51"/>
    </location>
</feature>
<name>A0A8T0VJ31_PANVG</name>
<comment type="caution">
    <text evidence="2">The sequence shown here is derived from an EMBL/GenBank/DDBJ whole genome shotgun (WGS) entry which is preliminary data.</text>
</comment>
<evidence type="ECO:0000256" key="1">
    <source>
        <dbReference type="SAM" id="MobiDB-lite"/>
    </source>
</evidence>
<keyword evidence="3" id="KW-1185">Reference proteome</keyword>
<protein>
    <submittedName>
        <fullName evidence="2">Uncharacterized protein</fullName>
    </submittedName>
</protein>